<comment type="caution">
    <text evidence="6">The sequence shown here is derived from an EMBL/GenBank/DDBJ whole genome shotgun (WGS) entry which is preliminary data.</text>
</comment>
<sequence>MKKQNNILASIKQSFGFIFITILLFSCLDEKVVNKLEVEEGIPVEINFNLSLPAMNQVVTRGLRDEEEFQINDLYLLIFDSNGNIKKGTKFYDINDSEINNLNGNNDNPTHGTISKIQTTSGKSYIFAAANVSTNQLDGEENLKKQLDKVSNINELKKITATLNSKTEAAQVDRTQASLVMSGAYKGTDNSSIDEEGLCIIPIKNSTLDGTIILERLDSHITFNISWGGKDSKVTSFELKEWKVYNVPVISYLFSQEEDAVKQDNKYYSESAADQKVTISDKSCSFDFYMLENRKYAQQYEGEEIKNYAQREEEIKESGKNTGEYKYVQKYATFVEIKANMELESNTTGGKKVAEVTYVIHLGGGNNDYTNFRSERNKKYTYIIQINDTEDIRVEVKDENERRPGVEGDVIDAQTKVYTLDAHYNCFIIGLTKKDARELSFMVKTPFSTVTHETLESERLYGDYKWIRFKRNSRNASGKLEKYPRYGEGLIDLFSLSSDIINQSGNDSKTFYYTVFIDEYYYTKPPTGQTWDTPYWKHFVNKENRYVMILFTPDYSKDGESSYADARYLITQRSIQTYYSSTSFNSTQSALGMEHINETGVPSTYSPEAPDGGWSKSNGYYNMYSYIKDTKWNDYTTMTTPAIDQYTFSMSEKNAWAACLSRNRDENNNGKIDPEEIKWYLPATNQLTGMFLGAESLTTPLFDADAYPEGTVSLNGDTRFHYMMSDNQKLWGEEGCSFGSRGYAGQPQTLRCVRNLNLDMNLDNAEEKNIIVGNVFTYNPTTHVFSLSIMDSKNIRGKVSSGELGLHDNFSISNRPYKGFQMAKEFHSAEAGKGTWLEFVNIGNAHLSKCSTYCEKVDESDKGKWRTPNQREFMIMYIQNPEYVYKNGYRAYSRTEWKYNGNRHFGYNDGILFLDQYNYKYDISLRCVRDVDIDSNGRIIE</sequence>
<feature type="domain" description="Major fimbrial subunit protein N-terminal" evidence="5">
    <location>
        <begin position="57"/>
        <end position="184"/>
    </location>
</feature>
<dbReference type="Proteomes" id="UP000651085">
    <property type="component" value="Unassembled WGS sequence"/>
</dbReference>
<dbReference type="AlphaFoldDB" id="A0A926F0U0"/>
<evidence type="ECO:0000256" key="1">
    <source>
        <dbReference type="ARBA" id="ARBA00004561"/>
    </source>
</evidence>
<organism evidence="6 7">
    <name type="scientific">Jilunia laotingensis</name>
    <dbReference type="NCBI Taxonomy" id="2763675"/>
    <lineage>
        <taxon>Bacteria</taxon>
        <taxon>Pseudomonadati</taxon>
        <taxon>Bacteroidota</taxon>
        <taxon>Bacteroidia</taxon>
        <taxon>Bacteroidales</taxon>
        <taxon>Bacteroidaceae</taxon>
        <taxon>Jilunia</taxon>
    </lineage>
</organism>
<dbReference type="PROSITE" id="PS00018">
    <property type="entry name" value="EF_HAND_1"/>
    <property type="match status" value="1"/>
</dbReference>
<dbReference type="InterPro" id="IPR018247">
    <property type="entry name" value="EF_Hand_1_Ca_BS"/>
</dbReference>
<dbReference type="Pfam" id="PF06321">
    <property type="entry name" value="P_gingi_FimA"/>
    <property type="match status" value="1"/>
</dbReference>
<name>A0A926F0U0_9BACT</name>
<keyword evidence="3" id="KW-0732">Signal</keyword>
<gene>
    <name evidence="6" type="ORF">H8744_01660</name>
</gene>
<comment type="similarity">
    <text evidence="2">Belongs to the bacteroidetes fimbrillin superfamily. FimA/Mfa1 family.</text>
</comment>
<reference evidence="6" key="1">
    <citation type="submission" date="2020-08" db="EMBL/GenBank/DDBJ databases">
        <title>Genome public.</title>
        <authorList>
            <person name="Liu C."/>
            <person name="Sun Q."/>
        </authorList>
    </citation>
    <scope>NUCLEOTIDE SEQUENCE</scope>
    <source>
        <strain evidence="6">N12</strain>
    </source>
</reference>
<proteinExistence type="inferred from homology"/>
<evidence type="ECO:0000256" key="3">
    <source>
        <dbReference type="ARBA" id="ARBA00022729"/>
    </source>
</evidence>
<dbReference type="Gene3D" id="2.60.40.2580">
    <property type="match status" value="1"/>
</dbReference>
<dbReference type="InterPro" id="IPR029141">
    <property type="entry name" value="FimA_N"/>
</dbReference>
<comment type="subcellular location">
    <subcellularLocation>
        <location evidence="1">Fimbrium</location>
    </subcellularLocation>
</comment>
<dbReference type="EMBL" id="JACRTF010000001">
    <property type="protein sequence ID" value="MBC8591965.1"/>
    <property type="molecule type" value="Genomic_DNA"/>
</dbReference>
<evidence type="ECO:0000313" key="7">
    <source>
        <dbReference type="Proteomes" id="UP000651085"/>
    </source>
</evidence>
<evidence type="ECO:0000313" key="6">
    <source>
        <dbReference type="EMBL" id="MBC8591965.1"/>
    </source>
</evidence>
<evidence type="ECO:0000259" key="5">
    <source>
        <dbReference type="Pfam" id="PF06321"/>
    </source>
</evidence>
<accession>A0A926F0U0</accession>
<evidence type="ECO:0000256" key="4">
    <source>
        <dbReference type="ARBA" id="ARBA00023263"/>
    </source>
</evidence>
<keyword evidence="7" id="KW-1185">Reference proteome</keyword>
<protein>
    <submittedName>
        <fullName evidence="6">DUF4906 domain-containing protein</fullName>
    </submittedName>
</protein>
<dbReference type="PROSITE" id="PS51257">
    <property type="entry name" value="PROKAR_LIPOPROTEIN"/>
    <property type="match status" value="1"/>
</dbReference>
<keyword evidence="4" id="KW-0281">Fimbrium</keyword>
<dbReference type="GO" id="GO:0009289">
    <property type="term" value="C:pilus"/>
    <property type="evidence" value="ECO:0007669"/>
    <property type="project" value="UniProtKB-SubCell"/>
</dbReference>
<evidence type="ECO:0000256" key="2">
    <source>
        <dbReference type="ARBA" id="ARBA00006011"/>
    </source>
</evidence>
<dbReference type="RefSeq" id="WP_262433183.1">
    <property type="nucleotide sequence ID" value="NZ_JACRTF010000001.1"/>
</dbReference>